<name>A0A0U1DJ64_9MYCO</name>
<dbReference type="EMBL" id="CTEC01000002">
    <property type="protein sequence ID" value="CQD17279.1"/>
    <property type="molecule type" value="Genomic_DNA"/>
</dbReference>
<evidence type="ECO:0000256" key="1">
    <source>
        <dbReference type="ARBA" id="ARBA00022630"/>
    </source>
</evidence>
<dbReference type="PANTHER" id="PTHR42847:SF4">
    <property type="entry name" value="ALKANESULFONATE MONOOXYGENASE-RELATED"/>
    <property type="match status" value="1"/>
</dbReference>
<keyword evidence="2" id="KW-0288">FMN</keyword>
<dbReference type="NCBIfam" id="TIGR03621">
    <property type="entry name" value="F420_MSMEG_2516"/>
    <property type="match status" value="1"/>
</dbReference>
<accession>A0A0U1DJ64</accession>
<reference evidence="7" key="1">
    <citation type="submission" date="2015-03" db="EMBL/GenBank/DDBJ databases">
        <authorList>
            <person name="Urmite Genomes"/>
        </authorList>
    </citation>
    <scope>NUCLEOTIDE SEQUENCE [LARGE SCALE GENOMIC DNA]</scope>
    <source>
        <strain evidence="7">CSUR P1344</strain>
    </source>
</reference>
<proteinExistence type="predicted"/>
<dbReference type="InterPro" id="IPR036661">
    <property type="entry name" value="Luciferase-like_sf"/>
</dbReference>
<dbReference type="Proteomes" id="UP000199601">
    <property type="component" value="Unassembled WGS sequence"/>
</dbReference>
<gene>
    <name evidence="6" type="ORF">BN000_03766</name>
</gene>
<evidence type="ECO:0000256" key="3">
    <source>
        <dbReference type="ARBA" id="ARBA00023002"/>
    </source>
</evidence>
<dbReference type="PANTHER" id="PTHR42847">
    <property type="entry name" value="ALKANESULFONATE MONOOXYGENASE"/>
    <property type="match status" value="1"/>
</dbReference>
<feature type="domain" description="Luciferase-like" evidence="5">
    <location>
        <begin position="14"/>
        <end position="210"/>
    </location>
</feature>
<keyword evidence="7" id="KW-1185">Reference proteome</keyword>
<dbReference type="RefSeq" id="WP_090422283.1">
    <property type="nucleotide sequence ID" value="NZ_CTEC01000002.1"/>
</dbReference>
<dbReference type="GO" id="GO:0008726">
    <property type="term" value="F:alkanesulfonate monooxygenase activity"/>
    <property type="evidence" value="ECO:0007669"/>
    <property type="project" value="TreeGrafter"/>
</dbReference>
<evidence type="ECO:0000259" key="5">
    <source>
        <dbReference type="Pfam" id="PF00296"/>
    </source>
</evidence>
<evidence type="ECO:0000256" key="2">
    <source>
        <dbReference type="ARBA" id="ARBA00022643"/>
    </source>
</evidence>
<keyword evidence="3" id="KW-0560">Oxidoreductase</keyword>
<dbReference type="AlphaFoldDB" id="A0A0U1DJ64"/>
<dbReference type="SUPFAM" id="SSF51679">
    <property type="entry name" value="Bacterial luciferase-like"/>
    <property type="match status" value="1"/>
</dbReference>
<sequence length="326" mass="34476">MIKPIRFGVVASGVEVHDLAATAKQAEGMGFSSIALNDHFNSAAAPMLGLQAMAAATSQIRIATSVLNQDLRHPAVLAKEAATLDVLSGGRLELGLGAGWVRADYDESGIGFDAARTRIGRLEENIAIIRGLFGPDSLTFRGDHYAVADLSGIPKPAQPGGPPIMVGGGGRRLLSMAAERADIVQVLGAAFGTQGAVVNDLTSFRTRAFEERLDWMRSAAGTRFDALELSLMLVFVAITDNFETTATGLLETLTGAVARYGGKVNRHLDLNLQTLFDSPVVAIGTLSEICEKLVRVRNTLGFNYFVTPHAASMKALAPIVTRLTGA</sequence>
<organism evidence="6 7">
    <name type="scientific">Mycobacterium europaeum</name>
    <dbReference type="NCBI Taxonomy" id="761804"/>
    <lineage>
        <taxon>Bacteria</taxon>
        <taxon>Bacillati</taxon>
        <taxon>Actinomycetota</taxon>
        <taxon>Actinomycetes</taxon>
        <taxon>Mycobacteriales</taxon>
        <taxon>Mycobacteriaceae</taxon>
        <taxon>Mycobacterium</taxon>
        <taxon>Mycobacterium simiae complex</taxon>
    </lineage>
</organism>
<evidence type="ECO:0000313" key="6">
    <source>
        <dbReference type="EMBL" id="CQD17279.1"/>
    </source>
</evidence>
<keyword evidence="1" id="KW-0285">Flavoprotein</keyword>
<evidence type="ECO:0000256" key="4">
    <source>
        <dbReference type="ARBA" id="ARBA00023033"/>
    </source>
</evidence>
<dbReference type="InterPro" id="IPR050172">
    <property type="entry name" value="SsuD_RutA_monooxygenase"/>
</dbReference>
<protein>
    <submittedName>
        <fullName evidence="6">Luciferase family protein</fullName>
    </submittedName>
</protein>
<keyword evidence="4" id="KW-0503">Monooxygenase</keyword>
<dbReference type="Pfam" id="PF00296">
    <property type="entry name" value="Bac_luciferase"/>
    <property type="match status" value="1"/>
</dbReference>
<evidence type="ECO:0000313" key="7">
    <source>
        <dbReference type="Proteomes" id="UP000199601"/>
    </source>
</evidence>
<dbReference type="GO" id="GO:0046306">
    <property type="term" value="P:alkanesulfonate catabolic process"/>
    <property type="evidence" value="ECO:0007669"/>
    <property type="project" value="TreeGrafter"/>
</dbReference>
<dbReference type="InterPro" id="IPR011251">
    <property type="entry name" value="Luciferase-like_dom"/>
</dbReference>
<dbReference type="Gene3D" id="3.20.20.30">
    <property type="entry name" value="Luciferase-like domain"/>
    <property type="match status" value="1"/>
</dbReference>
<dbReference type="InterPro" id="IPR019923">
    <property type="entry name" value="Lucif-like_OxRdtase_MSMEG_2516"/>
</dbReference>